<name>A0A1I3WAB6_9GAMM</name>
<feature type="transmembrane region" description="Helical" evidence="5">
    <location>
        <begin position="193"/>
        <end position="210"/>
    </location>
</feature>
<feature type="transmembrane region" description="Helical" evidence="5">
    <location>
        <begin position="216"/>
        <end position="236"/>
    </location>
</feature>
<keyword evidence="5" id="KW-0813">Transport</keyword>
<comment type="subcellular location">
    <subcellularLocation>
        <location evidence="5">Cell membrane</location>
        <topology evidence="5">Multi-pass membrane protein</topology>
    </subcellularLocation>
    <subcellularLocation>
        <location evidence="1">Membrane</location>
        <topology evidence="1">Multi-pass membrane protein</topology>
    </subcellularLocation>
</comment>
<reference evidence="7" key="1">
    <citation type="submission" date="2016-10" db="EMBL/GenBank/DDBJ databases">
        <authorList>
            <person name="Varghese N."/>
            <person name="Submissions S."/>
        </authorList>
    </citation>
    <scope>NUCLEOTIDE SEQUENCE [LARGE SCALE GENOMIC DNA]</scope>
    <source>
        <strain evidence="7">DSM 11578</strain>
    </source>
</reference>
<dbReference type="Pfam" id="PF00902">
    <property type="entry name" value="TatC"/>
    <property type="match status" value="1"/>
</dbReference>
<keyword evidence="2 5" id="KW-0812">Transmembrane</keyword>
<feature type="transmembrane region" description="Helical" evidence="5">
    <location>
        <begin position="20"/>
        <end position="38"/>
    </location>
</feature>
<dbReference type="PANTHER" id="PTHR30371">
    <property type="entry name" value="SEC-INDEPENDENT PROTEIN TRANSLOCASE PROTEIN TATC"/>
    <property type="match status" value="1"/>
</dbReference>
<comment type="subunit">
    <text evidence="5">The Tat system comprises two distinct complexes: a TatABC complex, containing multiple copies of TatA, TatB and TatC subunits, and a separate TatA complex, containing only TatA subunits. Substrates initially bind to the TatABC complex, which probably triggers association of the separate TatA complex to form the active translocon.</text>
</comment>
<proteinExistence type="inferred from homology"/>
<dbReference type="EMBL" id="FOSH01000004">
    <property type="protein sequence ID" value="SFK04614.1"/>
    <property type="molecule type" value="Genomic_DNA"/>
</dbReference>
<evidence type="ECO:0000256" key="5">
    <source>
        <dbReference type="HAMAP-Rule" id="MF_00902"/>
    </source>
</evidence>
<keyword evidence="5" id="KW-1003">Cell membrane</keyword>
<dbReference type="PROSITE" id="PS01218">
    <property type="entry name" value="TATC"/>
    <property type="match status" value="1"/>
</dbReference>
<dbReference type="PRINTS" id="PR01840">
    <property type="entry name" value="TATCFAMILY"/>
</dbReference>
<accession>A0A1I3WAB6</accession>
<dbReference type="NCBIfam" id="TIGR00945">
    <property type="entry name" value="tatC"/>
    <property type="match status" value="1"/>
</dbReference>
<evidence type="ECO:0000313" key="6">
    <source>
        <dbReference type="EMBL" id="SFK04614.1"/>
    </source>
</evidence>
<dbReference type="PANTHER" id="PTHR30371:SF0">
    <property type="entry name" value="SEC-INDEPENDENT PROTEIN TRANSLOCASE PROTEIN TATC, CHLOROPLASTIC-RELATED"/>
    <property type="match status" value="1"/>
</dbReference>
<evidence type="ECO:0000256" key="3">
    <source>
        <dbReference type="ARBA" id="ARBA00022989"/>
    </source>
</evidence>
<evidence type="ECO:0000256" key="1">
    <source>
        <dbReference type="ARBA" id="ARBA00004141"/>
    </source>
</evidence>
<dbReference type="HAMAP" id="MF_00902">
    <property type="entry name" value="TatC"/>
    <property type="match status" value="1"/>
</dbReference>
<evidence type="ECO:0000313" key="7">
    <source>
        <dbReference type="Proteomes" id="UP000198924"/>
    </source>
</evidence>
<keyword evidence="3 5" id="KW-1133">Transmembrane helix</keyword>
<comment type="function">
    <text evidence="5">Part of the twin-arginine translocation (Tat) system that transports large folded proteins containing a characteristic twin-arginine motif in their signal peptide across membranes. Together with TatB, TatC is part of a receptor directly interacting with Tat signal peptides.</text>
</comment>
<feature type="transmembrane region" description="Helical" evidence="5">
    <location>
        <begin position="107"/>
        <end position="137"/>
    </location>
</feature>
<dbReference type="GO" id="GO:0009977">
    <property type="term" value="F:proton motive force dependent protein transmembrane transporter activity"/>
    <property type="evidence" value="ECO:0007669"/>
    <property type="project" value="TreeGrafter"/>
</dbReference>
<keyword evidence="5" id="KW-0653">Protein transport</keyword>
<dbReference type="GO" id="GO:0065002">
    <property type="term" value="P:intracellular protein transmembrane transport"/>
    <property type="evidence" value="ECO:0007669"/>
    <property type="project" value="TreeGrafter"/>
</dbReference>
<feature type="transmembrane region" description="Helical" evidence="5">
    <location>
        <begin position="74"/>
        <end position="95"/>
    </location>
</feature>
<dbReference type="InterPro" id="IPR002033">
    <property type="entry name" value="TatC"/>
</dbReference>
<organism evidence="6 7">
    <name type="scientific">Methylophaga sulfidovorans</name>
    <dbReference type="NCBI Taxonomy" id="45496"/>
    <lineage>
        <taxon>Bacteria</taxon>
        <taxon>Pseudomonadati</taxon>
        <taxon>Pseudomonadota</taxon>
        <taxon>Gammaproteobacteria</taxon>
        <taxon>Thiotrichales</taxon>
        <taxon>Piscirickettsiaceae</taxon>
        <taxon>Methylophaga</taxon>
    </lineage>
</organism>
<dbReference type="GO" id="GO:0033281">
    <property type="term" value="C:TAT protein transport complex"/>
    <property type="evidence" value="ECO:0007669"/>
    <property type="project" value="UniProtKB-UniRule"/>
</dbReference>
<dbReference type="STRING" id="45496.SAMN04488079_104117"/>
<dbReference type="AlphaFoldDB" id="A0A1I3WAB6"/>
<protein>
    <recommendedName>
        <fullName evidence="5">Sec-independent protein translocase protein TatC</fullName>
    </recommendedName>
</protein>
<dbReference type="GO" id="GO:0043953">
    <property type="term" value="P:protein transport by the Tat complex"/>
    <property type="evidence" value="ECO:0007669"/>
    <property type="project" value="UniProtKB-UniRule"/>
</dbReference>
<keyword evidence="4 5" id="KW-0472">Membrane</keyword>
<comment type="similarity">
    <text evidence="5">Belongs to the TatC family.</text>
</comment>
<dbReference type="OrthoDB" id="9777044at2"/>
<dbReference type="Proteomes" id="UP000198924">
    <property type="component" value="Unassembled WGS sequence"/>
</dbReference>
<keyword evidence="7" id="KW-1185">Reference proteome</keyword>
<gene>
    <name evidence="5" type="primary">tatC</name>
    <name evidence="6" type="ORF">SAMN04488079_104117</name>
</gene>
<sequence>MDNNDQQPLISHLVELRDRLLRGVLVVLVIALCLLPFSNDLYHFLSEPLLKQLPESSTMIATEVASPFLTPFKLTLSTAILLAVPVLLYQLWAFVAPGLYSHEKKLVFPLLFASTILFFLGIVFAYYAVFPLIFAFLTQSAPEGVAVMTDISSYLDFVLKLFFAFGLAFEVPIATVLLIWTKATTVEALKEKRPYIIVGAFVIGMLLTPPDVISQTLLAIPIWLLFEMGLFSARFLPKKQQDV</sequence>
<feature type="transmembrane region" description="Helical" evidence="5">
    <location>
        <begin position="157"/>
        <end position="181"/>
    </location>
</feature>
<evidence type="ECO:0000256" key="2">
    <source>
        <dbReference type="ARBA" id="ARBA00022692"/>
    </source>
</evidence>
<keyword evidence="5" id="KW-0811">Translocation</keyword>
<evidence type="ECO:0000256" key="4">
    <source>
        <dbReference type="ARBA" id="ARBA00023136"/>
    </source>
</evidence>
<dbReference type="RefSeq" id="WP_091711965.1">
    <property type="nucleotide sequence ID" value="NZ_FOSH01000004.1"/>
</dbReference>
<dbReference type="InterPro" id="IPR019820">
    <property type="entry name" value="Sec-indep_translocase_CS"/>
</dbReference>